<comment type="caution">
    <text evidence="1">The sequence shown here is derived from an EMBL/GenBank/DDBJ whole genome shotgun (WGS) entry which is preliminary data.</text>
</comment>
<dbReference type="Proteomes" id="UP000327157">
    <property type="component" value="Unassembled WGS sequence"/>
</dbReference>
<accession>A0A5N5GZM2</accession>
<reference evidence="1 2" key="2">
    <citation type="submission" date="2019-11" db="EMBL/GenBank/DDBJ databases">
        <title>A de novo genome assembly of a pear dwarfing rootstock.</title>
        <authorList>
            <person name="Wang F."/>
            <person name="Wang J."/>
            <person name="Li S."/>
            <person name="Zhang Y."/>
            <person name="Fang M."/>
            <person name="Ma L."/>
            <person name="Zhao Y."/>
            <person name="Jiang S."/>
        </authorList>
    </citation>
    <scope>NUCLEOTIDE SEQUENCE [LARGE SCALE GENOMIC DNA]</scope>
    <source>
        <strain evidence="1">S2</strain>
        <tissue evidence="1">Leaf</tissue>
    </source>
</reference>
<name>A0A5N5GZM2_9ROSA</name>
<protein>
    <submittedName>
        <fullName evidence="1">Uncharacterized protein</fullName>
    </submittedName>
</protein>
<dbReference type="Pfam" id="PF05633">
    <property type="entry name" value="ROH1-like"/>
    <property type="match status" value="1"/>
</dbReference>
<gene>
    <name evidence="1" type="ORF">D8674_037665</name>
</gene>
<dbReference type="EMBL" id="SMOL01000243">
    <property type="protein sequence ID" value="KAB2621086.1"/>
    <property type="molecule type" value="Genomic_DNA"/>
</dbReference>
<reference evidence="1 2" key="1">
    <citation type="submission" date="2019-09" db="EMBL/GenBank/DDBJ databases">
        <authorList>
            <person name="Ou C."/>
        </authorList>
    </citation>
    <scope>NUCLEOTIDE SEQUENCE [LARGE SCALE GENOMIC DNA]</scope>
    <source>
        <strain evidence="1">S2</strain>
        <tissue evidence="1">Leaf</tissue>
    </source>
</reference>
<organism evidence="1 2">
    <name type="scientific">Pyrus ussuriensis x Pyrus communis</name>
    <dbReference type="NCBI Taxonomy" id="2448454"/>
    <lineage>
        <taxon>Eukaryota</taxon>
        <taxon>Viridiplantae</taxon>
        <taxon>Streptophyta</taxon>
        <taxon>Embryophyta</taxon>
        <taxon>Tracheophyta</taxon>
        <taxon>Spermatophyta</taxon>
        <taxon>Magnoliopsida</taxon>
        <taxon>eudicotyledons</taxon>
        <taxon>Gunneridae</taxon>
        <taxon>Pentapetalae</taxon>
        <taxon>rosids</taxon>
        <taxon>fabids</taxon>
        <taxon>Rosales</taxon>
        <taxon>Rosaceae</taxon>
        <taxon>Amygdaloideae</taxon>
        <taxon>Maleae</taxon>
        <taxon>Pyrus</taxon>
    </lineage>
</organism>
<dbReference type="AlphaFoldDB" id="A0A5N5GZM2"/>
<dbReference type="InterPro" id="IPR008511">
    <property type="entry name" value="ROH1-like"/>
</dbReference>
<evidence type="ECO:0000313" key="1">
    <source>
        <dbReference type="EMBL" id="KAB2621086.1"/>
    </source>
</evidence>
<evidence type="ECO:0000313" key="2">
    <source>
        <dbReference type="Proteomes" id="UP000327157"/>
    </source>
</evidence>
<keyword evidence="2" id="KW-1185">Reference proteome</keyword>
<sequence length="172" mass="19188">METHDLLGGGGSHGLNLDSFQTHIADCFLHLSSSSHDRFSVPWLLRPPRLLLCIHQEFKTLLLLSSTKTHIPPLTDTFPTPSTLPVDLPHLPYWAHHDFDPLLLLVSSPSTNPPSMPSATMLSRDPSLRICQINLSSSLTPDLADRIFSNICFPFLQTLFIIVCMTHSLAFH</sequence>
<proteinExistence type="predicted"/>